<protein>
    <recommendedName>
        <fullName evidence="3">DUF502 domain-containing protein</fullName>
    </recommendedName>
</protein>
<dbReference type="InterPro" id="IPR007462">
    <property type="entry name" value="COV1-like"/>
</dbReference>
<dbReference type="EMBL" id="FR872653">
    <property type="protein sequence ID" value="CCB91486.1"/>
    <property type="molecule type" value="Genomic_DNA"/>
</dbReference>
<evidence type="ECO:0008006" key="3">
    <source>
        <dbReference type="Google" id="ProtNLM"/>
    </source>
</evidence>
<dbReference type="PANTHER" id="PTHR31876">
    <property type="entry name" value="COV-LIKE PROTEIN 1"/>
    <property type="match status" value="1"/>
</dbReference>
<sequence>MIKRYFFTGLALLLPVVFTIWIVSFFINLLTRPFLNIVKEILRYYNLLDQPFLFLSADQFLHLVSKVLIILILIGVTLLLGFLTKVFVMNTLIKMGDKIIHKIPIVNRIYKAAQDVVQTLLKKERQSFSQVVLVPFPCARSYSIGMVTRECLNEDSDEEHAGLISVFVPATPNPTMGFMLFFKREQLVFVDMKVEDALRTVMSCGVIFNKPNEILQDEHPISEDNR</sequence>
<keyword evidence="1" id="KW-1133">Transmembrane helix</keyword>
<evidence type="ECO:0000313" key="2">
    <source>
        <dbReference type="EMBL" id="CCB91486.1"/>
    </source>
</evidence>
<feature type="transmembrane region" description="Helical" evidence="1">
    <location>
        <begin position="6"/>
        <end position="30"/>
    </location>
</feature>
<organism evidence="2">
    <name type="scientific">Waddlia chondrophila 2032/99</name>
    <dbReference type="NCBI Taxonomy" id="765953"/>
    <lineage>
        <taxon>Bacteria</taxon>
        <taxon>Pseudomonadati</taxon>
        <taxon>Chlamydiota</taxon>
        <taxon>Chlamydiia</taxon>
        <taxon>Parachlamydiales</taxon>
        <taxon>Waddliaceae</taxon>
        <taxon>Waddlia</taxon>
    </lineage>
</organism>
<dbReference type="AlphaFoldDB" id="F8LDK7"/>
<name>F8LDK7_9BACT</name>
<keyword evidence="1" id="KW-0812">Transmembrane</keyword>
<dbReference type="PANTHER" id="PTHR31876:SF26">
    <property type="entry name" value="PROTEIN LIKE COV 2"/>
    <property type="match status" value="1"/>
</dbReference>
<reference evidence="2" key="1">
    <citation type="submission" date="2011-05" db="EMBL/GenBank/DDBJ databases">
        <title>Unity in variety -- the pan-genome of the Chlamydiae.</title>
        <authorList>
            <person name="Collingro A."/>
            <person name="Tischler P."/>
            <person name="Weinmaier T."/>
            <person name="Penz T."/>
            <person name="Heinz E."/>
            <person name="Brunham R.C."/>
            <person name="Read T.D."/>
            <person name="Bavoil P.M."/>
            <person name="Sachse K."/>
            <person name="Kahane S."/>
            <person name="Friedman M.G."/>
            <person name="Rattei T."/>
            <person name="Myers G.S.A."/>
            <person name="Horn M."/>
        </authorList>
    </citation>
    <scope>NUCLEOTIDE SEQUENCE</scope>
    <source>
        <strain evidence="2">2032/99</strain>
    </source>
</reference>
<dbReference type="Pfam" id="PF04367">
    <property type="entry name" value="DUF502"/>
    <property type="match status" value="1"/>
</dbReference>
<feature type="transmembrane region" description="Helical" evidence="1">
    <location>
        <begin position="67"/>
        <end position="88"/>
    </location>
</feature>
<gene>
    <name evidence="2" type="ORF">WCH_AD02280</name>
</gene>
<accession>F8LDK7</accession>
<proteinExistence type="predicted"/>
<keyword evidence="1" id="KW-0472">Membrane</keyword>
<evidence type="ECO:0000256" key="1">
    <source>
        <dbReference type="SAM" id="Phobius"/>
    </source>
</evidence>